<proteinExistence type="predicted"/>
<comment type="caution">
    <text evidence="1">The sequence shown here is derived from an EMBL/GenBank/DDBJ whole genome shotgun (WGS) entry which is preliminary data.</text>
</comment>
<sequence length="55" mass="6398">MASTQKNIEDWKNLKPKLRRVIIYLQQGQSLSDSIHRSEVSWDVIGQMLELGDNQ</sequence>
<dbReference type="RefSeq" id="WP_231599080.1">
    <property type="nucleotide sequence ID" value="NZ_CAQN01000141.1"/>
</dbReference>
<gene>
    <name evidence="1" type="ORF">CWATWH0402_20</name>
</gene>
<evidence type="ECO:0000313" key="2">
    <source>
        <dbReference type="Proteomes" id="UP000018130"/>
    </source>
</evidence>
<organism evidence="1 2">
    <name type="scientific">Crocosphaera watsonii WH 0402</name>
    <dbReference type="NCBI Taxonomy" id="1284629"/>
    <lineage>
        <taxon>Bacteria</taxon>
        <taxon>Bacillati</taxon>
        <taxon>Cyanobacteriota</taxon>
        <taxon>Cyanophyceae</taxon>
        <taxon>Oscillatoriophycideae</taxon>
        <taxon>Chroococcales</taxon>
        <taxon>Aphanothecaceae</taxon>
        <taxon>Crocosphaera</taxon>
    </lineage>
</organism>
<dbReference type="EMBL" id="CAQN01000141">
    <property type="protein sequence ID" value="CCQ65248.1"/>
    <property type="molecule type" value="Genomic_DNA"/>
</dbReference>
<name>T2JHE7_CROWT</name>
<dbReference type="Proteomes" id="UP000018130">
    <property type="component" value="Unassembled WGS sequence"/>
</dbReference>
<reference evidence="1 2" key="1">
    <citation type="submission" date="2013-01" db="EMBL/GenBank/DDBJ databases">
        <authorList>
            <person name="Bench S."/>
        </authorList>
    </citation>
    <scope>NUCLEOTIDE SEQUENCE [LARGE SCALE GENOMIC DNA]</scope>
    <source>
        <strain evidence="1 2">WH 0402</strain>
    </source>
</reference>
<dbReference type="AlphaFoldDB" id="T2JHE7"/>
<protein>
    <submittedName>
        <fullName evidence="1">Uncharacterized protein</fullName>
    </submittedName>
</protein>
<reference evidence="1 2" key="2">
    <citation type="submission" date="2013-09" db="EMBL/GenBank/DDBJ databases">
        <title>Whole genome comparison of six Crocosphaera watsonii strains with differing phenotypes.</title>
        <authorList>
            <person name="Bench S.R."/>
            <person name="Heller P."/>
            <person name="Frank I."/>
            <person name="Arciniega M."/>
            <person name="Shilova I.N."/>
            <person name="Zehr J.P."/>
        </authorList>
    </citation>
    <scope>NUCLEOTIDE SEQUENCE [LARGE SCALE GENOMIC DNA]</scope>
    <source>
        <strain evidence="1 2">WH 0402</strain>
    </source>
</reference>
<evidence type="ECO:0000313" key="1">
    <source>
        <dbReference type="EMBL" id="CCQ65248.1"/>
    </source>
</evidence>
<accession>T2JHE7</accession>